<accession>A0A5J5APR1</accession>
<name>A0A5J5APR1_9ASTE</name>
<organism evidence="4 5">
    <name type="scientific">Nyssa sinensis</name>
    <dbReference type="NCBI Taxonomy" id="561372"/>
    <lineage>
        <taxon>Eukaryota</taxon>
        <taxon>Viridiplantae</taxon>
        <taxon>Streptophyta</taxon>
        <taxon>Embryophyta</taxon>
        <taxon>Tracheophyta</taxon>
        <taxon>Spermatophyta</taxon>
        <taxon>Magnoliopsida</taxon>
        <taxon>eudicotyledons</taxon>
        <taxon>Gunneridae</taxon>
        <taxon>Pentapetalae</taxon>
        <taxon>asterids</taxon>
        <taxon>Cornales</taxon>
        <taxon>Nyssaceae</taxon>
        <taxon>Nyssa</taxon>
    </lineage>
</organism>
<feature type="compositionally biased region" description="Polar residues" evidence="2">
    <location>
        <begin position="197"/>
        <end position="206"/>
    </location>
</feature>
<feature type="coiled-coil region" evidence="1">
    <location>
        <begin position="14"/>
        <end position="41"/>
    </location>
</feature>
<protein>
    <recommendedName>
        <fullName evidence="3">RPW8 domain-containing protein</fullName>
    </recommendedName>
</protein>
<reference evidence="4 5" key="1">
    <citation type="submission" date="2019-09" db="EMBL/GenBank/DDBJ databases">
        <title>A chromosome-level genome assembly of the Chinese tupelo Nyssa sinensis.</title>
        <authorList>
            <person name="Yang X."/>
            <person name="Kang M."/>
            <person name="Yang Y."/>
            <person name="Xiong H."/>
            <person name="Wang M."/>
            <person name="Zhang Z."/>
            <person name="Wang Z."/>
            <person name="Wu H."/>
            <person name="Ma T."/>
            <person name="Liu J."/>
            <person name="Xi Z."/>
        </authorList>
    </citation>
    <scope>NUCLEOTIDE SEQUENCE [LARGE SCALE GENOMIC DNA]</scope>
    <source>
        <strain evidence="4">J267</strain>
        <tissue evidence="4">Leaf</tissue>
    </source>
</reference>
<proteinExistence type="predicted"/>
<sequence length="390" mass="44016">MTELILGAAMGLAFDELRKAVQELKDNTDKYETILNRLASTLKDLDPVVRDIEKLNKALKRPEEEIRMFTARLEKGEKLIRKCSETECCSCWKKTNYMEELKDLENSLSTFFQTIVPAQLYRDNMKIIDGMNQVNQKLDEISLHLSNDRARSPSQTSSNDVGKISDVQSQNNAPNDVERTSNIQPRNDAPNDVGRISNVQPQSNAPSDVLRMSNVQPRNNAPNDVGRMSNVQPQNNAPNDVGRKLDDQPQSFKNLELLGWSTPQNSPNDVGRMSNVQPRNSAPNDVGRMSLVQPQNNAPSDVGRMSHVQPRNNAPSDVGRMSHVQPRNNAPTDTQQDDLVVRVPKRRENYIIPLIVSSHQLEFLEELDSLRENDDEEFPGWEVFSCGEEA</sequence>
<evidence type="ECO:0000256" key="2">
    <source>
        <dbReference type="SAM" id="MobiDB-lite"/>
    </source>
</evidence>
<keyword evidence="5" id="KW-1185">Reference proteome</keyword>
<gene>
    <name evidence="4" type="ORF">F0562_006527</name>
</gene>
<dbReference type="Pfam" id="PF05659">
    <property type="entry name" value="RPW8"/>
    <property type="match status" value="1"/>
</dbReference>
<evidence type="ECO:0000259" key="3">
    <source>
        <dbReference type="PROSITE" id="PS51153"/>
    </source>
</evidence>
<dbReference type="Proteomes" id="UP000325577">
    <property type="component" value="Linkage Group LG2"/>
</dbReference>
<dbReference type="EMBL" id="CM018043">
    <property type="protein sequence ID" value="KAA8531756.1"/>
    <property type="molecule type" value="Genomic_DNA"/>
</dbReference>
<dbReference type="InterPro" id="IPR008808">
    <property type="entry name" value="Powdery_mildew-R_dom"/>
</dbReference>
<keyword evidence="1" id="KW-0175">Coiled coil</keyword>
<feature type="compositionally biased region" description="Polar residues" evidence="2">
    <location>
        <begin position="152"/>
        <end position="185"/>
    </location>
</feature>
<evidence type="ECO:0000313" key="5">
    <source>
        <dbReference type="Proteomes" id="UP000325577"/>
    </source>
</evidence>
<evidence type="ECO:0000256" key="1">
    <source>
        <dbReference type="SAM" id="Coils"/>
    </source>
</evidence>
<feature type="region of interest" description="Disordered" evidence="2">
    <location>
        <begin position="147"/>
        <end position="286"/>
    </location>
</feature>
<feature type="compositionally biased region" description="Polar residues" evidence="2">
    <location>
        <begin position="261"/>
        <end position="283"/>
    </location>
</feature>
<feature type="compositionally biased region" description="Polar residues" evidence="2">
    <location>
        <begin position="213"/>
        <end position="222"/>
    </location>
</feature>
<dbReference type="AlphaFoldDB" id="A0A5J5APR1"/>
<evidence type="ECO:0000313" key="4">
    <source>
        <dbReference type="EMBL" id="KAA8531756.1"/>
    </source>
</evidence>
<dbReference type="PROSITE" id="PS51153">
    <property type="entry name" value="RPW8"/>
    <property type="match status" value="1"/>
</dbReference>
<feature type="compositionally biased region" description="Polar residues" evidence="2">
    <location>
        <begin position="229"/>
        <end position="238"/>
    </location>
</feature>
<feature type="domain" description="RPW8" evidence="3">
    <location>
        <begin position="1"/>
        <end position="150"/>
    </location>
</feature>
<dbReference type="OrthoDB" id="2016095at2759"/>